<proteinExistence type="inferred from homology"/>
<dbReference type="Gene3D" id="2.120.10.30">
    <property type="entry name" value="TolB, C-terminal domain"/>
    <property type="match status" value="1"/>
</dbReference>
<dbReference type="PANTHER" id="PTHR10009">
    <property type="entry name" value="PROTEIN YELLOW-RELATED"/>
    <property type="match status" value="1"/>
</dbReference>
<dbReference type="InterPro" id="IPR017996">
    <property type="entry name" value="MRJP/yellow-related"/>
</dbReference>
<keyword evidence="3" id="KW-0964">Secreted</keyword>
<evidence type="ECO:0000256" key="1">
    <source>
        <dbReference type="ARBA" id="ARBA00004613"/>
    </source>
</evidence>
<dbReference type="RefSeq" id="XP_016928497.2">
    <property type="nucleotide sequence ID" value="XM_017073008.4"/>
</dbReference>
<comment type="similarity">
    <text evidence="2">Belongs to the major royal jelly protein family.</text>
</comment>
<evidence type="ECO:0000256" key="4">
    <source>
        <dbReference type="ARBA" id="ARBA00022729"/>
    </source>
</evidence>
<evidence type="ECO:0000313" key="7">
    <source>
        <dbReference type="Proteomes" id="UP001652628"/>
    </source>
</evidence>
<accession>A0AB39Z4V0</accession>
<comment type="subcellular location">
    <subcellularLocation>
        <location evidence="1">Secreted</location>
    </subcellularLocation>
</comment>
<evidence type="ECO:0000256" key="2">
    <source>
        <dbReference type="ARBA" id="ARBA00009127"/>
    </source>
</evidence>
<dbReference type="GeneID" id="108009034"/>
<sequence length="412" mass="45989">MVPLQILLIAFSLTLAPGYGAGAAVPRSVNTVETVAEWLQLEYGFATDQDRENAEAAGNLVPANGTPIDVQPQYFSNGTMRLFTTIPRFVSGVPYTLATVSATNGTNGPLLQPYPSYDWHNDNGDDCDRITSVYRVSITECNQMWVMDTGAIGTTKYCTPQLLQFDLNTDTLLHRYRFPNNTYTPDASLFITPSVLVQDPAPEGSCNSTMVYVADVTFHGLVVYDHEAQTSWRVENRFMYPNPDYGKHTIANETFYLMDGMFALTNDKSNLYFHPMATASEFAVPLSELNNQTNWANNPEALPEQFTELGSRGSECAASAIDGKNNIYCVTFNPIQLIMWNVNSTYDSENLVILPAEADELQFVSGMKVVENAEGQEELWLISNRFQKIAEGTLDFSEVNFRILRRNLDDVQ</sequence>
<name>A0AB39Z4V0_DROSZ</name>
<evidence type="ECO:0000256" key="5">
    <source>
        <dbReference type="ARBA" id="ARBA00023180"/>
    </source>
</evidence>
<dbReference type="InterPro" id="IPR011042">
    <property type="entry name" value="6-blade_b-propeller_TolB-like"/>
</dbReference>
<dbReference type="PANTHER" id="PTHR10009:SF7">
    <property type="entry name" value="GH10609P-RELATED"/>
    <property type="match status" value="1"/>
</dbReference>
<evidence type="ECO:0000313" key="8">
    <source>
        <dbReference type="RefSeq" id="XP_016928497.2"/>
    </source>
</evidence>
<dbReference type="Pfam" id="PF03022">
    <property type="entry name" value="MRJP"/>
    <property type="match status" value="1"/>
</dbReference>
<protein>
    <submittedName>
        <fullName evidence="8">Dopaminechrome tautomerase</fullName>
    </submittedName>
</protein>
<evidence type="ECO:0000256" key="3">
    <source>
        <dbReference type="ARBA" id="ARBA00022525"/>
    </source>
</evidence>
<dbReference type="Proteomes" id="UP001652628">
    <property type="component" value="Chromosome 2R"/>
</dbReference>
<keyword evidence="5" id="KW-0325">Glycoprotein</keyword>
<feature type="chain" id="PRO_5045196726" evidence="6">
    <location>
        <begin position="23"/>
        <end position="412"/>
    </location>
</feature>
<keyword evidence="4 6" id="KW-0732">Signal</keyword>
<keyword evidence="7" id="KW-1185">Reference proteome</keyword>
<organism evidence="7 8">
    <name type="scientific">Drosophila suzukii</name>
    <name type="common">Spotted-wing drosophila fruit fly</name>
    <dbReference type="NCBI Taxonomy" id="28584"/>
    <lineage>
        <taxon>Eukaryota</taxon>
        <taxon>Metazoa</taxon>
        <taxon>Ecdysozoa</taxon>
        <taxon>Arthropoda</taxon>
        <taxon>Hexapoda</taxon>
        <taxon>Insecta</taxon>
        <taxon>Pterygota</taxon>
        <taxon>Neoptera</taxon>
        <taxon>Endopterygota</taxon>
        <taxon>Diptera</taxon>
        <taxon>Brachycera</taxon>
        <taxon>Muscomorpha</taxon>
        <taxon>Ephydroidea</taxon>
        <taxon>Drosophilidae</taxon>
        <taxon>Drosophila</taxon>
        <taxon>Sophophora</taxon>
    </lineage>
</organism>
<reference evidence="8" key="1">
    <citation type="submission" date="2025-08" db="UniProtKB">
        <authorList>
            <consortium name="RefSeq"/>
        </authorList>
    </citation>
    <scope>IDENTIFICATION</scope>
</reference>
<feature type="signal peptide" evidence="6">
    <location>
        <begin position="1"/>
        <end position="22"/>
    </location>
</feature>
<evidence type="ECO:0000256" key="6">
    <source>
        <dbReference type="SAM" id="SignalP"/>
    </source>
</evidence>
<gene>
    <name evidence="8" type="primary">LOC108009034</name>
</gene>